<feature type="transmembrane region" description="Helical" evidence="1">
    <location>
        <begin position="12"/>
        <end position="29"/>
    </location>
</feature>
<proteinExistence type="predicted"/>
<keyword evidence="2" id="KW-1185">Reference proteome</keyword>
<dbReference type="PANTHER" id="PTHR46045:SF5">
    <property type="entry name" value="SERPENTINE RECEPTOR, CLASS U"/>
    <property type="match status" value="1"/>
</dbReference>
<organism evidence="2 3">
    <name type="scientific">Caenorhabditis tropicalis</name>
    <dbReference type="NCBI Taxonomy" id="1561998"/>
    <lineage>
        <taxon>Eukaryota</taxon>
        <taxon>Metazoa</taxon>
        <taxon>Ecdysozoa</taxon>
        <taxon>Nematoda</taxon>
        <taxon>Chromadorea</taxon>
        <taxon>Rhabditida</taxon>
        <taxon>Rhabditina</taxon>
        <taxon>Rhabditomorpha</taxon>
        <taxon>Rhabditoidea</taxon>
        <taxon>Rhabditidae</taxon>
        <taxon>Peloderinae</taxon>
        <taxon>Caenorhabditis</taxon>
    </lineage>
</organism>
<dbReference type="Proteomes" id="UP000095282">
    <property type="component" value="Unplaced"/>
</dbReference>
<dbReference type="PANTHER" id="PTHR46045">
    <property type="entry name" value="SERPENTINE RECEPTOR, CLASS U-RELATED"/>
    <property type="match status" value="1"/>
</dbReference>
<feature type="transmembrane region" description="Helical" evidence="1">
    <location>
        <begin position="41"/>
        <end position="58"/>
    </location>
</feature>
<evidence type="ECO:0000313" key="2">
    <source>
        <dbReference type="Proteomes" id="UP000095282"/>
    </source>
</evidence>
<keyword evidence="1" id="KW-1133">Transmembrane helix</keyword>
<keyword evidence="1" id="KW-0812">Transmembrane</keyword>
<protein>
    <submittedName>
        <fullName evidence="3">Serpentine Receptor, class T</fullName>
    </submittedName>
</protein>
<dbReference type="InterPro" id="IPR003839">
    <property type="entry name" value="7TM_GPCR_serpentine_rcpt_Sru"/>
</dbReference>
<evidence type="ECO:0000313" key="3">
    <source>
        <dbReference type="WBParaSite" id="Csp11.Scaffold628.g7153.t1"/>
    </source>
</evidence>
<dbReference type="eggNOG" id="ENOG502TJQ9">
    <property type="taxonomic scope" value="Eukaryota"/>
</dbReference>
<dbReference type="WBParaSite" id="Csp11.Scaffold628.g7153.t1">
    <property type="protein sequence ID" value="Csp11.Scaffold628.g7153.t1"/>
    <property type="gene ID" value="Csp11.Scaffold628.g7153"/>
</dbReference>
<reference evidence="3" key="1">
    <citation type="submission" date="2016-11" db="UniProtKB">
        <authorList>
            <consortium name="WormBaseParasite"/>
        </authorList>
    </citation>
    <scope>IDENTIFICATION</scope>
</reference>
<dbReference type="Pfam" id="PF10322">
    <property type="entry name" value="7TM_GPCR_Sru"/>
    <property type="match status" value="1"/>
</dbReference>
<feature type="transmembrane region" description="Helical" evidence="1">
    <location>
        <begin position="89"/>
        <end position="113"/>
    </location>
</feature>
<evidence type="ECO:0000256" key="1">
    <source>
        <dbReference type="SAM" id="Phobius"/>
    </source>
</evidence>
<dbReference type="AlphaFoldDB" id="A0A1I7TLN6"/>
<feature type="transmembrane region" description="Helical" evidence="1">
    <location>
        <begin position="168"/>
        <end position="188"/>
    </location>
</feature>
<sequence length="219" mass="24830">MIVFYSNYSSRIQPAIFCTIRAIIVFFPRDHQFYCQKVMKYAVPTSFLIPLLLVSYMIPQVGFCTQLAPPFEFGQVGITIDMKGPINELVHLTISMICMSITVTSNIATLFKIRHIIFVRRAIRPNQKSYRAEFSLSATMLSLLVPFTTDVIYAIVSITRQSVLGYVLSIRPFALDFATVIVAWIFYLTHPLFRKRNTAGISSLSTGRMVHASDKSTTH</sequence>
<accession>A0A1I7TLN6</accession>
<name>A0A1I7TLN6_9PELO</name>
<keyword evidence="1" id="KW-0472">Membrane</keyword>
<feature type="transmembrane region" description="Helical" evidence="1">
    <location>
        <begin position="134"/>
        <end position="156"/>
    </location>
</feature>